<evidence type="ECO:0000256" key="1">
    <source>
        <dbReference type="ARBA" id="ARBA00007381"/>
    </source>
</evidence>
<dbReference type="SUPFAM" id="SSF53067">
    <property type="entry name" value="Actin-like ATPase domain"/>
    <property type="match status" value="2"/>
</dbReference>
<dbReference type="FunFam" id="3.30.420.40:FF:000465">
    <property type="entry name" value="Heat shock cognate 70 kDa protein 2"/>
    <property type="match status" value="1"/>
</dbReference>
<keyword evidence="2" id="KW-0547">Nucleotide-binding</keyword>
<organism evidence="5 6">
    <name type="scientific">Perilla frutescens var. hirtella</name>
    <name type="common">Perilla citriodora</name>
    <name type="synonym">Perilla setoyensis</name>
    <dbReference type="NCBI Taxonomy" id="608512"/>
    <lineage>
        <taxon>Eukaryota</taxon>
        <taxon>Viridiplantae</taxon>
        <taxon>Streptophyta</taxon>
        <taxon>Embryophyta</taxon>
        <taxon>Tracheophyta</taxon>
        <taxon>Spermatophyta</taxon>
        <taxon>Magnoliopsida</taxon>
        <taxon>eudicotyledons</taxon>
        <taxon>Gunneridae</taxon>
        <taxon>Pentapetalae</taxon>
        <taxon>asterids</taxon>
        <taxon>lamiids</taxon>
        <taxon>Lamiales</taxon>
        <taxon>Lamiaceae</taxon>
        <taxon>Nepetoideae</taxon>
        <taxon>Elsholtzieae</taxon>
        <taxon>Perilla</taxon>
    </lineage>
</organism>
<evidence type="ECO:0000256" key="2">
    <source>
        <dbReference type="ARBA" id="ARBA00022741"/>
    </source>
</evidence>
<dbReference type="Gene3D" id="2.60.34.10">
    <property type="entry name" value="Substrate Binding Domain Of DNAk, Chain A, domain 1"/>
    <property type="match status" value="1"/>
</dbReference>
<evidence type="ECO:0000256" key="3">
    <source>
        <dbReference type="ARBA" id="ARBA00022840"/>
    </source>
</evidence>
<name>A0AAD4NZ07_PERFH</name>
<dbReference type="Gene3D" id="3.90.640.10">
    <property type="entry name" value="Actin, Chain A, domain 4"/>
    <property type="match status" value="1"/>
</dbReference>
<sequence>MNGGNNPVANGCSVLVRKIMISKELDTNLFMQEVEFLKAEINTLTNNILDTHIKRIVLRSSIIQKPCDLADKWEKQFAVEQFSAMVLSKMREIAKFFLGLAVKNVAVVMLAYFNDSQGQATKDASAAGVGEKNVLIFYLGGDIFDVSFLTIEEGIFEFKATSGDTILGGEAFRRLRTVCERAKKTLSSTAQTTIEIDSLYEDVNFYSTHARFEELNIDLFKRCLESVETCLSDAKMDKSTIHDVVLVGGSTRIFKVQQLLQDFFNGKKLCKRINLEEAVKYGVAIRTTILSNAGGVVIVLIPMNTTIPTKEQVYFTYSGKQLGVFMQVYEGEITSIRKNNLLGKSELSGIFCTQKSFPDHSVL</sequence>
<dbReference type="InterPro" id="IPR043129">
    <property type="entry name" value="ATPase_NBD"/>
</dbReference>
<dbReference type="InterPro" id="IPR013126">
    <property type="entry name" value="Hsp_70_fam"/>
</dbReference>
<proteinExistence type="inferred from homology"/>
<dbReference type="Pfam" id="PF00012">
    <property type="entry name" value="HSP70"/>
    <property type="match status" value="2"/>
</dbReference>
<evidence type="ECO:0000313" key="5">
    <source>
        <dbReference type="EMBL" id="KAH6820226.1"/>
    </source>
</evidence>
<dbReference type="FunFam" id="3.90.640.10:FF:000003">
    <property type="entry name" value="Molecular chaperone DnaK"/>
    <property type="match status" value="1"/>
</dbReference>
<keyword evidence="3" id="KW-0067">ATP-binding</keyword>
<comment type="caution">
    <text evidence="5">The sequence shown here is derived from an EMBL/GenBank/DDBJ whole genome shotgun (WGS) entry which is preliminary data.</text>
</comment>
<dbReference type="GO" id="GO:0006950">
    <property type="term" value="P:response to stress"/>
    <property type="evidence" value="ECO:0007669"/>
    <property type="project" value="UniProtKB-ARBA"/>
</dbReference>
<evidence type="ECO:0000256" key="4">
    <source>
        <dbReference type="ARBA" id="ARBA00023016"/>
    </source>
</evidence>
<dbReference type="FunFam" id="3.30.420.40:FF:000028">
    <property type="entry name" value="heat shock 70 kDa protein-like"/>
    <property type="match status" value="1"/>
</dbReference>
<evidence type="ECO:0000313" key="6">
    <source>
        <dbReference type="Proteomes" id="UP001190926"/>
    </source>
</evidence>
<dbReference type="InterPro" id="IPR029047">
    <property type="entry name" value="HSP70_peptide-bd_sf"/>
</dbReference>
<protein>
    <submittedName>
        <fullName evidence="5">Heat shock cognate protein 70-1</fullName>
    </submittedName>
</protein>
<reference evidence="5 6" key="1">
    <citation type="journal article" date="2021" name="Nat. Commun.">
        <title>Incipient diploidization of the medicinal plant Perilla within 10,000 years.</title>
        <authorList>
            <person name="Zhang Y."/>
            <person name="Shen Q."/>
            <person name="Leng L."/>
            <person name="Zhang D."/>
            <person name="Chen S."/>
            <person name="Shi Y."/>
            <person name="Ning Z."/>
            <person name="Chen S."/>
        </authorList>
    </citation>
    <scope>NUCLEOTIDE SEQUENCE [LARGE SCALE GENOMIC DNA]</scope>
    <source>
        <strain evidence="6">cv. PC099</strain>
    </source>
</reference>
<dbReference type="AlphaFoldDB" id="A0AAD4NZ07"/>
<keyword evidence="4 5" id="KW-0346">Stress response</keyword>
<dbReference type="Gene3D" id="3.30.420.40">
    <property type="match status" value="4"/>
</dbReference>
<dbReference type="SUPFAM" id="SSF100920">
    <property type="entry name" value="Heat shock protein 70kD (HSP70), peptide-binding domain"/>
    <property type="match status" value="1"/>
</dbReference>
<dbReference type="PANTHER" id="PTHR19375">
    <property type="entry name" value="HEAT SHOCK PROTEIN 70KDA"/>
    <property type="match status" value="1"/>
</dbReference>
<dbReference type="GO" id="GO:0140662">
    <property type="term" value="F:ATP-dependent protein folding chaperone"/>
    <property type="evidence" value="ECO:0007669"/>
    <property type="project" value="InterPro"/>
</dbReference>
<dbReference type="Proteomes" id="UP001190926">
    <property type="component" value="Unassembled WGS sequence"/>
</dbReference>
<gene>
    <name evidence="5" type="ORF">C2S53_008806</name>
</gene>
<dbReference type="EMBL" id="SDAM02004199">
    <property type="protein sequence ID" value="KAH6820226.1"/>
    <property type="molecule type" value="Genomic_DNA"/>
</dbReference>
<dbReference type="GO" id="GO:0005524">
    <property type="term" value="F:ATP binding"/>
    <property type="evidence" value="ECO:0007669"/>
    <property type="project" value="UniProtKB-KW"/>
</dbReference>
<accession>A0AAD4NZ07</accession>
<keyword evidence="6" id="KW-1185">Reference proteome</keyword>
<comment type="similarity">
    <text evidence="1">Belongs to the heat shock protein 70 family.</text>
</comment>